<dbReference type="EMBL" id="CP039351">
    <property type="protein sequence ID" value="QCD99835.1"/>
    <property type="molecule type" value="Genomic_DNA"/>
</dbReference>
<feature type="compositionally biased region" description="Basic residues" evidence="1">
    <location>
        <begin position="89"/>
        <end position="100"/>
    </location>
</feature>
<keyword evidence="3" id="KW-1185">Reference proteome</keyword>
<proteinExistence type="predicted"/>
<evidence type="ECO:0000313" key="2">
    <source>
        <dbReference type="EMBL" id="QCD99835.1"/>
    </source>
</evidence>
<dbReference type="Proteomes" id="UP000501690">
    <property type="component" value="Linkage Group LG7"/>
</dbReference>
<evidence type="ECO:0000313" key="3">
    <source>
        <dbReference type="Proteomes" id="UP000501690"/>
    </source>
</evidence>
<protein>
    <submittedName>
        <fullName evidence="2">Uncharacterized protein</fullName>
    </submittedName>
</protein>
<evidence type="ECO:0000256" key="1">
    <source>
        <dbReference type="SAM" id="MobiDB-lite"/>
    </source>
</evidence>
<name>A0A4D6MEP7_VIGUN</name>
<organism evidence="2 3">
    <name type="scientific">Vigna unguiculata</name>
    <name type="common">Cowpea</name>
    <dbReference type="NCBI Taxonomy" id="3917"/>
    <lineage>
        <taxon>Eukaryota</taxon>
        <taxon>Viridiplantae</taxon>
        <taxon>Streptophyta</taxon>
        <taxon>Embryophyta</taxon>
        <taxon>Tracheophyta</taxon>
        <taxon>Spermatophyta</taxon>
        <taxon>Magnoliopsida</taxon>
        <taxon>eudicotyledons</taxon>
        <taxon>Gunneridae</taxon>
        <taxon>Pentapetalae</taxon>
        <taxon>rosids</taxon>
        <taxon>fabids</taxon>
        <taxon>Fabales</taxon>
        <taxon>Fabaceae</taxon>
        <taxon>Papilionoideae</taxon>
        <taxon>50 kb inversion clade</taxon>
        <taxon>NPAAA clade</taxon>
        <taxon>indigoferoid/millettioid clade</taxon>
        <taxon>Phaseoleae</taxon>
        <taxon>Vigna</taxon>
    </lineage>
</organism>
<feature type="region of interest" description="Disordered" evidence="1">
    <location>
        <begin position="67"/>
        <end position="105"/>
    </location>
</feature>
<dbReference type="AlphaFoldDB" id="A0A4D6MEP7"/>
<sequence>MLSVKDYETLNLLDSLPQRLPTNRIVAILNSPRPRRDMLALMASHKGVGAGQKSRFQLLREKVNAHKKNEDALISSSSGAAGRNSEGKRRGRRLPRKRSRVSKDASYTRLMGTEIQIYDGMSITISQQEADIITNSPLPTLMKAFAEYQSRVKSWKNHCLETKEKGKKSLEEVEELKITNAELDKELWELRENVIEEHELGFKKALRIFPLVLNMPRIPPLGKVAKVVVQMGMREETSLLA</sequence>
<reference evidence="2 3" key="1">
    <citation type="submission" date="2019-04" db="EMBL/GenBank/DDBJ databases">
        <title>An improved genome assembly and genetic linkage map for asparagus bean, Vigna unguiculata ssp. sesquipedialis.</title>
        <authorList>
            <person name="Xia Q."/>
            <person name="Zhang R."/>
            <person name="Dong Y."/>
        </authorList>
    </citation>
    <scope>NUCLEOTIDE SEQUENCE [LARGE SCALE GENOMIC DNA]</scope>
    <source>
        <tissue evidence="2">Leaf</tissue>
    </source>
</reference>
<accession>A0A4D6MEP7</accession>
<gene>
    <name evidence="2" type="ORF">DEO72_LG7g1121</name>
</gene>